<dbReference type="Pfam" id="PF00271">
    <property type="entry name" value="Helicase_C"/>
    <property type="match status" value="1"/>
</dbReference>
<dbReference type="EMBL" id="JAEPRJ010000001">
    <property type="protein sequence ID" value="MBK5898698.1"/>
    <property type="molecule type" value="Genomic_DNA"/>
</dbReference>
<evidence type="ECO:0000313" key="6">
    <source>
        <dbReference type="Proteomes" id="UP000604730"/>
    </source>
</evidence>
<evidence type="ECO:0000256" key="2">
    <source>
        <dbReference type="SAM" id="Coils"/>
    </source>
</evidence>
<gene>
    <name evidence="5" type="ORF">JJN12_13095</name>
</gene>
<dbReference type="InterPro" id="IPR000330">
    <property type="entry name" value="SNF2_N"/>
</dbReference>
<dbReference type="SMART" id="SM00490">
    <property type="entry name" value="HELICc"/>
    <property type="match status" value="1"/>
</dbReference>
<dbReference type="PROSITE" id="PS51194">
    <property type="entry name" value="HELICASE_CTER"/>
    <property type="match status" value="1"/>
</dbReference>
<keyword evidence="2" id="KW-0175">Coiled coil</keyword>
<feature type="coiled-coil region" evidence="2">
    <location>
        <begin position="594"/>
        <end position="621"/>
    </location>
</feature>
<accession>A0ABS1J3G1</accession>
<keyword evidence="5" id="KW-0547">Nucleotide-binding</keyword>
<feature type="domain" description="Helicase C-terminal" evidence="4">
    <location>
        <begin position="394"/>
        <end position="571"/>
    </location>
</feature>
<evidence type="ECO:0000313" key="5">
    <source>
        <dbReference type="EMBL" id="MBK5898698.1"/>
    </source>
</evidence>
<dbReference type="RefSeq" id="WP_208430099.1">
    <property type="nucleotide sequence ID" value="NZ_JAEPRJ010000001.1"/>
</dbReference>
<evidence type="ECO:0000256" key="1">
    <source>
        <dbReference type="ARBA" id="ARBA00022801"/>
    </source>
</evidence>
<reference evidence="5 6" key="1">
    <citation type="submission" date="2021-01" db="EMBL/GenBank/DDBJ databases">
        <title>Isolation and description of Catonella massiliensis sp. nov., a novel Catonella species, isolated from a stable periodontitis subject.</title>
        <authorList>
            <person name="Antezack A."/>
            <person name="Boxberger M."/>
            <person name="La Scola B."/>
            <person name="Monnet-Corti V."/>
        </authorList>
    </citation>
    <scope>NUCLEOTIDE SEQUENCE [LARGE SCALE GENOMIC DNA]</scope>
    <source>
        <strain evidence="5 6">Marseille-Q4567</strain>
    </source>
</reference>
<keyword evidence="5" id="KW-0347">Helicase</keyword>
<dbReference type="SMART" id="SM00487">
    <property type="entry name" value="DEXDc"/>
    <property type="match status" value="1"/>
</dbReference>
<comment type="caution">
    <text evidence="5">The sequence shown here is derived from an EMBL/GenBank/DDBJ whole genome shotgun (WGS) entry which is preliminary data.</text>
</comment>
<feature type="domain" description="Helicase ATP-binding" evidence="3">
    <location>
        <begin position="42"/>
        <end position="204"/>
    </location>
</feature>
<dbReference type="InterPro" id="IPR014001">
    <property type="entry name" value="Helicase_ATP-bd"/>
</dbReference>
<dbReference type="SUPFAM" id="SSF52540">
    <property type="entry name" value="P-loop containing nucleoside triphosphate hydrolases"/>
    <property type="match status" value="2"/>
</dbReference>
<dbReference type="GO" id="GO:0004386">
    <property type="term" value="F:helicase activity"/>
    <property type="evidence" value="ECO:0007669"/>
    <property type="project" value="UniProtKB-KW"/>
</dbReference>
<evidence type="ECO:0000259" key="4">
    <source>
        <dbReference type="PROSITE" id="PS51194"/>
    </source>
</evidence>
<keyword evidence="5" id="KW-0067">ATP-binding</keyword>
<dbReference type="NCBIfam" id="NF038318">
    <property type="entry name" value="DISARM_DrmD_b"/>
    <property type="match status" value="1"/>
</dbReference>
<keyword evidence="6" id="KW-1185">Reference proteome</keyword>
<dbReference type="PROSITE" id="PS51192">
    <property type="entry name" value="HELICASE_ATP_BIND_1"/>
    <property type="match status" value="1"/>
</dbReference>
<dbReference type="InterPro" id="IPR001650">
    <property type="entry name" value="Helicase_C-like"/>
</dbReference>
<dbReference type="Gene3D" id="3.40.50.10810">
    <property type="entry name" value="Tandem AAA-ATPase domain"/>
    <property type="match status" value="1"/>
</dbReference>
<protein>
    <submittedName>
        <fullName evidence="5">DEAD/DEAH box helicase</fullName>
    </submittedName>
</protein>
<organism evidence="5 6">
    <name type="scientific">Catonella massiliensis</name>
    <dbReference type="NCBI Taxonomy" id="2799636"/>
    <lineage>
        <taxon>Bacteria</taxon>
        <taxon>Bacillati</taxon>
        <taxon>Bacillota</taxon>
        <taxon>Clostridia</taxon>
        <taxon>Lachnospirales</taxon>
        <taxon>Lachnospiraceae</taxon>
        <taxon>Catonella</taxon>
    </lineage>
</organism>
<proteinExistence type="predicted"/>
<dbReference type="Gene3D" id="3.40.50.300">
    <property type="entry name" value="P-loop containing nucleotide triphosphate hydrolases"/>
    <property type="match status" value="1"/>
</dbReference>
<dbReference type="Proteomes" id="UP000604730">
    <property type="component" value="Unassembled WGS sequence"/>
</dbReference>
<dbReference type="InterPro" id="IPR049730">
    <property type="entry name" value="SNF2/RAD54-like_C"/>
</dbReference>
<name>A0ABS1J3G1_9FIRM</name>
<sequence length="862" mass="100101">MGIVETTYSELKQQELNNNPYSCLHMADIDINPHQIEAFTFALSSLELGGAILADEVGLGKTIEAGLVIKYLLCSGKNKIILVMPSNLRKQWQVELEEKFDIESLIVDSSNWDDYLIKVNDKQVVVIVSYHFASKRKAELTKIPWDFCVFDEAHRLRNVHKNGSKMASVLYELTKGIPKILLTATPMQNTLLDIYGLVQYIDDKIFYNKSVFSERYLRGEDYSDLKACLEPVVQRTLRKEVAEYIQFSERKEMTIDFELSPMEIELYVMINNYLKKEILYALPNSHRTLITSVIRKLLASSSMAVAETFKVLKGRLEILKETTRTESADESIDFFLSFFDDEEIETVDDSEQDELYTREKVNEFIQHEIDEVIDIINKAEGIKRNAKMTALKLAVKKAFAFQEEADIQQRIVVFTESIRTQQYMYEELSHDGYKGRILKFNGSTNDPTTKQIYKAWKARNYGKYVGSRNVELKNAIVEAFRDEYKILLVTDSGSEGLNLQFCNTIINYDLPWNPQKIEQRIGRCHRYGQKNDVVVINLLNTQNIADKRVYEILSEKFELFQGVFGASDKAIGLLEGGADFEKRVTLIYQECKTVADFTKQFKALEKELEKKRNKKMDELKSIFTYKTEEQHKSHFGAIMQEIAEYSSQCEYWNNRCKKGEATYPKYYEVNMDLEIPGIQHGYLILGGSYVGELLEEAVFEIIDSTGRIYGVTDKLARALCEKLQEQYLEENTPNNREILSYIDKVDEFMQQKHAESKRTVVTTNKKKMDNWLQLRKEEYLLQAKDTSELDEIKEKYAAESDFRLKIALKKQIENIEIQKQKMIEAFHDKMSLLEDEAVNMQKEFEESILVKPQLITKIVIKF</sequence>
<keyword evidence="1" id="KW-0378">Hydrolase</keyword>
<dbReference type="CDD" id="cd18793">
    <property type="entry name" value="SF2_C_SNF"/>
    <property type="match status" value="1"/>
</dbReference>
<evidence type="ECO:0000259" key="3">
    <source>
        <dbReference type="PROSITE" id="PS51192"/>
    </source>
</evidence>
<dbReference type="PANTHER" id="PTHR10799">
    <property type="entry name" value="SNF2/RAD54 HELICASE FAMILY"/>
    <property type="match status" value="1"/>
</dbReference>
<dbReference type="InterPro" id="IPR038718">
    <property type="entry name" value="SNF2-like_sf"/>
</dbReference>
<feature type="coiled-coil region" evidence="2">
    <location>
        <begin position="805"/>
        <end position="843"/>
    </location>
</feature>
<dbReference type="Pfam" id="PF00176">
    <property type="entry name" value="SNF2-rel_dom"/>
    <property type="match status" value="1"/>
</dbReference>
<dbReference type="InterPro" id="IPR027417">
    <property type="entry name" value="P-loop_NTPase"/>
</dbReference>